<name>A0A161VBH9_9HYPH</name>
<sequence length="74" mass="8104">MPMLGNLLAFLSALSKALSGLFSYLERRDLKKLGAYEQQERANVEGDITLSSIDEAASEVGSMTPQEKLEEALK</sequence>
<dbReference type="RefSeq" id="WP_068008344.1">
    <property type="nucleotide sequence ID" value="NZ_FOFM01000004.1"/>
</dbReference>
<comment type="caution">
    <text evidence="1">The sequence shown here is derived from an EMBL/GenBank/DDBJ whole genome shotgun (WGS) entry which is preliminary data.</text>
</comment>
<dbReference type="AlphaFoldDB" id="A0A161VBH9"/>
<organism evidence="1 2">
    <name type="scientific">Pseudovibrio axinellae</name>
    <dbReference type="NCBI Taxonomy" id="989403"/>
    <lineage>
        <taxon>Bacteria</taxon>
        <taxon>Pseudomonadati</taxon>
        <taxon>Pseudomonadota</taxon>
        <taxon>Alphaproteobacteria</taxon>
        <taxon>Hyphomicrobiales</taxon>
        <taxon>Stappiaceae</taxon>
        <taxon>Pseudovibrio</taxon>
    </lineage>
</organism>
<protein>
    <submittedName>
        <fullName evidence="1">Uncharacterized protein</fullName>
    </submittedName>
</protein>
<accession>A0A161VBH9</accession>
<proteinExistence type="predicted"/>
<dbReference type="Proteomes" id="UP000076577">
    <property type="component" value="Unassembled WGS sequence"/>
</dbReference>
<dbReference type="STRING" id="989403.SAMN05421798_104165"/>
<gene>
    <name evidence="1" type="ORF">PsAD2_03345</name>
</gene>
<dbReference type="PATRIC" id="fig|989403.3.peg.3595"/>
<evidence type="ECO:0000313" key="1">
    <source>
        <dbReference type="EMBL" id="KZL16728.1"/>
    </source>
</evidence>
<reference evidence="1 2" key="1">
    <citation type="journal article" date="2016" name="Front. Microbiol.">
        <title>Comparative Genomic Analysis Reveals a Diverse Repertoire of Genes Involved in Prokaryote-Eukaryote Interactions within the Pseudovibrio Genus.</title>
        <authorList>
            <person name="Romano S."/>
            <person name="Fernandez-Guerra A."/>
            <person name="Reen F.J."/>
            <person name="Glockner F.O."/>
            <person name="Crowley S.P."/>
            <person name="O'Sullivan O."/>
            <person name="Cotter P.D."/>
            <person name="Adams C."/>
            <person name="Dobson A.D."/>
            <person name="O'Gara F."/>
        </authorList>
    </citation>
    <scope>NUCLEOTIDE SEQUENCE [LARGE SCALE GENOMIC DNA]</scope>
    <source>
        <strain evidence="1 2">Ad2</strain>
    </source>
</reference>
<evidence type="ECO:0000313" key="2">
    <source>
        <dbReference type="Proteomes" id="UP000076577"/>
    </source>
</evidence>
<dbReference type="EMBL" id="LMCB01000044">
    <property type="protein sequence ID" value="KZL16728.1"/>
    <property type="molecule type" value="Genomic_DNA"/>
</dbReference>
<keyword evidence="2" id="KW-1185">Reference proteome</keyword>